<name>A0A919YHK9_9BACL</name>
<comment type="caution">
    <text evidence="1">The sequence shown here is derived from an EMBL/GenBank/DDBJ whole genome shotgun (WGS) entry which is preliminary data.</text>
</comment>
<dbReference type="Pfam" id="PF02620">
    <property type="entry name" value="YceD"/>
    <property type="match status" value="1"/>
</dbReference>
<evidence type="ECO:0008006" key="3">
    <source>
        <dbReference type="Google" id="ProtNLM"/>
    </source>
</evidence>
<dbReference type="EMBL" id="BOSE01000001">
    <property type="protein sequence ID" value="GIP14507.1"/>
    <property type="molecule type" value="Genomic_DNA"/>
</dbReference>
<dbReference type="Proteomes" id="UP000683139">
    <property type="component" value="Unassembled WGS sequence"/>
</dbReference>
<reference evidence="1" key="1">
    <citation type="submission" date="2021-03" db="EMBL/GenBank/DDBJ databases">
        <title>Antimicrobial resistance genes in bacteria isolated from Japanese honey, and their potential for conferring macrolide and lincosamide resistance in the American foulbrood pathogen Paenibacillus larvae.</title>
        <authorList>
            <person name="Okamoto M."/>
            <person name="Kumagai M."/>
            <person name="Kanamori H."/>
            <person name="Takamatsu D."/>
        </authorList>
    </citation>
    <scope>NUCLEOTIDE SEQUENCE</scope>
    <source>
        <strain evidence="1">J40TS1</strain>
    </source>
</reference>
<dbReference type="PANTHER" id="PTHR34374">
    <property type="entry name" value="LARGE RIBOSOMAL RNA SUBUNIT ACCUMULATION PROTEIN YCED HOMOLOG 1, CHLOROPLASTIC"/>
    <property type="match status" value="1"/>
</dbReference>
<keyword evidence="2" id="KW-1185">Reference proteome</keyword>
<dbReference type="InterPro" id="IPR003772">
    <property type="entry name" value="YceD"/>
</dbReference>
<proteinExistence type="predicted"/>
<accession>A0A919YHK9</accession>
<evidence type="ECO:0000313" key="2">
    <source>
        <dbReference type="Proteomes" id="UP000683139"/>
    </source>
</evidence>
<gene>
    <name evidence="1" type="ORF">J40TS1_01490</name>
</gene>
<protein>
    <recommendedName>
        <fullName evidence="3">Metal-binding protein</fullName>
    </recommendedName>
</protein>
<sequence>MSVWGDTMQFRLQQLLSKGQTVIVNEQLDVSELFRRRQDVISTTPVHIQLKVQPEGGIVAVEGTLDVDMELACSRCLEPTKVHSSIPFAEQFKPVDSVREEEAEDEEEDDLIEIADDHLDLKPFVEEYVQLFMPFAPLCKADCKGLCQQCGSNLNEQTCQCSNEKIDPRLEALKDFFSK</sequence>
<organism evidence="1 2">
    <name type="scientific">Paenibacillus montaniterrae</name>
    <dbReference type="NCBI Taxonomy" id="429341"/>
    <lineage>
        <taxon>Bacteria</taxon>
        <taxon>Bacillati</taxon>
        <taxon>Bacillota</taxon>
        <taxon>Bacilli</taxon>
        <taxon>Bacillales</taxon>
        <taxon>Paenibacillaceae</taxon>
        <taxon>Paenibacillus</taxon>
    </lineage>
</organism>
<dbReference type="PANTHER" id="PTHR34374:SF1">
    <property type="entry name" value="LARGE RIBOSOMAL RNA SUBUNIT ACCUMULATION PROTEIN YCED HOMOLOG 1, CHLOROPLASTIC"/>
    <property type="match status" value="1"/>
</dbReference>
<evidence type="ECO:0000313" key="1">
    <source>
        <dbReference type="EMBL" id="GIP14507.1"/>
    </source>
</evidence>
<dbReference type="AlphaFoldDB" id="A0A919YHK9"/>
<dbReference type="RefSeq" id="WP_246563013.1">
    <property type="nucleotide sequence ID" value="NZ_BOSE01000001.1"/>
</dbReference>